<evidence type="ECO:0000313" key="2">
    <source>
        <dbReference type="Proteomes" id="UP000440367"/>
    </source>
</evidence>
<name>A0A6A3VDA1_9STRA</name>
<comment type="caution">
    <text evidence="1">The sequence shown here is derived from an EMBL/GenBank/DDBJ whole genome shotgun (WGS) entry which is preliminary data.</text>
</comment>
<dbReference type="AlphaFoldDB" id="A0A6A3VDA1"/>
<evidence type="ECO:0000313" key="1">
    <source>
        <dbReference type="EMBL" id="KAE9163207.1"/>
    </source>
</evidence>
<gene>
    <name evidence="1" type="ORF">PF002_g31922</name>
</gene>
<proteinExistence type="predicted"/>
<dbReference type="EMBL" id="QXGD01006398">
    <property type="protein sequence ID" value="KAE9163207.1"/>
    <property type="molecule type" value="Genomic_DNA"/>
</dbReference>
<dbReference type="Proteomes" id="UP000440367">
    <property type="component" value="Unassembled WGS sequence"/>
</dbReference>
<protein>
    <submittedName>
        <fullName evidence="1">Uncharacterized protein</fullName>
    </submittedName>
</protein>
<accession>A0A6A3VDA1</accession>
<organism evidence="1 2">
    <name type="scientific">Phytophthora fragariae</name>
    <dbReference type="NCBI Taxonomy" id="53985"/>
    <lineage>
        <taxon>Eukaryota</taxon>
        <taxon>Sar</taxon>
        <taxon>Stramenopiles</taxon>
        <taxon>Oomycota</taxon>
        <taxon>Peronosporomycetes</taxon>
        <taxon>Peronosporales</taxon>
        <taxon>Peronosporaceae</taxon>
        <taxon>Phytophthora</taxon>
    </lineage>
</organism>
<sequence>MGLLLRASWLNVAPVKTSLKCSKSVLNDLKMPQSFRKTCRY</sequence>
<reference evidence="1 2" key="1">
    <citation type="submission" date="2018-08" db="EMBL/GenBank/DDBJ databases">
        <title>Genomic investigation of the strawberry pathogen Phytophthora fragariae indicates pathogenicity is determined by transcriptional variation in three key races.</title>
        <authorList>
            <person name="Adams T.M."/>
            <person name="Armitage A.D."/>
            <person name="Sobczyk M.K."/>
            <person name="Bates H.J."/>
            <person name="Dunwell J.M."/>
            <person name="Nellist C.F."/>
            <person name="Harrison R.J."/>
        </authorList>
    </citation>
    <scope>NUCLEOTIDE SEQUENCE [LARGE SCALE GENOMIC DNA]</scope>
    <source>
        <strain evidence="1 2">BC-1</strain>
    </source>
</reference>